<dbReference type="InterPro" id="IPR009874">
    <property type="entry name" value="DUF1428"/>
</dbReference>
<dbReference type="PATRIC" id="fig|1082931.4.peg.453"/>
<dbReference type="Proteomes" id="UP000008850">
    <property type="component" value="Chromosome"/>
</dbReference>
<reference evidence="1 2" key="1">
    <citation type="journal article" date="2012" name="J. Bacteriol.">
        <title>Complete genome sequence of Pelagibacterium halotolerans B2T.</title>
        <authorList>
            <person name="Huo Y.Y."/>
            <person name="Cheng H."/>
            <person name="Han X.F."/>
            <person name="Jiang X.W."/>
            <person name="Sun C."/>
            <person name="Zhang X.Q."/>
            <person name="Zhu X.F."/>
            <person name="Liu Y.F."/>
            <person name="Li P.F."/>
            <person name="Ni P.X."/>
            <person name="Wu M."/>
        </authorList>
    </citation>
    <scope>NUCLEOTIDE SEQUENCE [LARGE SCALE GENOMIC DNA]</scope>
    <source>
        <strain evidence="2">DSM 22347 / JCM 15775 / CGMCC 1.7692 / B2</strain>
    </source>
</reference>
<accession>G4RAE0</accession>
<dbReference type="HOGENOM" id="CLU_136844_0_0_5"/>
<protein>
    <submittedName>
        <fullName evidence="1">RNA signal recognition particle 4.5S RNA</fullName>
    </submittedName>
</protein>
<dbReference type="Pfam" id="PF07237">
    <property type="entry name" value="DUF1428"/>
    <property type="match status" value="1"/>
</dbReference>
<organism evidence="1 2">
    <name type="scientific">Pelagibacterium halotolerans (strain DSM 22347 / JCM 15775 / CGMCC 1.7692 / B2)</name>
    <dbReference type="NCBI Taxonomy" id="1082931"/>
    <lineage>
        <taxon>Bacteria</taxon>
        <taxon>Pseudomonadati</taxon>
        <taxon>Pseudomonadota</taxon>
        <taxon>Alphaproteobacteria</taxon>
        <taxon>Hyphomicrobiales</taxon>
        <taxon>Devosiaceae</taxon>
        <taxon>Pelagibacterium</taxon>
    </lineage>
</organism>
<proteinExistence type="predicted"/>
<evidence type="ECO:0000313" key="1">
    <source>
        <dbReference type="EMBL" id="AEQ50499.1"/>
    </source>
</evidence>
<dbReference type="STRING" id="1082931.KKY_458"/>
<dbReference type="SUPFAM" id="SSF54909">
    <property type="entry name" value="Dimeric alpha+beta barrel"/>
    <property type="match status" value="1"/>
</dbReference>
<evidence type="ECO:0000313" key="2">
    <source>
        <dbReference type="Proteomes" id="UP000008850"/>
    </source>
</evidence>
<name>G4RAE0_PELHB</name>
<dbReference type="EMBL" id="CP003075">
    <property type="protein sequence ID" value="AEQ50499.1"/>
    <property type="molecule type" value="Genomic_DNA"/>
</dbReference>
<dbReference type="PIRSF" id="PIRSF007028">
    <property type="entry name" value="UCP007028"/>
    <property type="match status" value="1"/>
</dbReference>
<dbReference type="eggNOG" id="COG5507">
    <property type="taxonomic scope" value="Bacteria"/>
</dbReference>
<keyword evidence="2" id="KW-1185">Reference proteome</keyword>
<dbReference type="RefSeq" id="WP_014129648.1">
    <property type="nucleotide sequence ID" value="NC_016078.1"/>
</dbReference>
<dbReference type="InterPro" id="IPR011008">
    <property type="entry name" value="Dimeric_a/b-barrel"/>
</dbReference>
<sequence length="115" mass="13032">MPYIEGFVAAVPTANKEVYLKHSQEAAAYFKRNGATRHVECWGDDIPKGELTDFQGAVKARDDETVVFSWIEYPDKATRDAVNKKMMDDPDMSGMDMPFDGKRMIWGGFTVLMDE</sequence>
<gene>
    <name evidence="1" type="ordered locus">KKY_458</name>
</gene>
<dbReference type="AlphaFoldDB" id="G4RAE0"/>
<dbReference type="Gene3D" id="3.30.70.100">
    <property type="match status" value="1"/>
</dbReference>
<dbReference type="KEGG" id="phl:KKY_458"/>